<dbReference type="Gramene" id="AUR62000595-RA">
    <property type="protein sequence ID" value="AUR62000595-RA:cds"/>
    <property type="gene ID" value="AUR62000595"/>
</dbReference>
<accession>A0A803KNI9</accession>
<feature type="domain" description="Wall-associated receptor kinase C-terminal" evidence="2">
    <location>
        <begin position="34"/>
        <end position="105"/>
    </location>
</feature>
<dbReference type="InterPro" id="IPR032872">
    <property type="entry name" value="WAK_assoc_C"/>
</dbReference>
<keyword evidence="1" id="KW-0325">Glycoprotein</keyword>
<evidence type="ECO:0000313" key="3">
    <source>
        <dbReference type="EnsemblPlants" id="AUR62000595-RA:cds"/>
    </source>
</evidence>
<organism evidence="3 4">
    <name type="scientific">Chenopodium quinoa</name>
    <name type="common">Quinoa</name>
    <dbReference type="NCBI Taxonomy" id="63459"/>
    <lineage>
        <taxon>Eukaryota</taxon>
        <taxon>Viridiplantae</taxon>
        <taxon>Streptophyta</taxon>
        <taxon>Embryophyta</taxon>
        <taxon>Tracheophyta</taxon>
        <taxon>Spermatophyta</taxon>
        <taxon>Magnoliopsida</taxon>
        <taxon>eudicotyledons</taxon>
        <taxon>Gunneridae</taxon>
        <taxon>Pentapetalae</taxon>
        <taxon>Caryophyllales</taxon>
        <taxon>Chenopodiaceae</taxon>
        <taxon>Chenopodioideae</taxon>
        <taxon>Atripliceae</taxon>
        <taxon>Chenopodium</taxon>
    </lineage>
</organism>
<sequence>MVPVVHLMTLVTHQTPDGCDGTAYQFDNSSNIITSCSCKSDVAFPIVKRGLDELRSRNTSLLSVVKRWSYIRVEYNVNFTACSVCEKSGGRCGSAEDQFICFCREGPHPLGRSKSGA</sequence>
<name>A0A803KNI9_CHEQI</name>
<protein>
    <recommendedName>
        <fullName evidence="2">Wall-associated receptor kinase C-terminal domain-containing protein</fullName>
    </recommendedName>
</protein>
<keyword evidence="4" id="KW-1185">Reference proteome</keyword>
<dbReference type="Proteomes" id="UP000596660">
    <property type="component" value="Unplaced"/>
</dbReference>
<dbReference type="EnsemblPlants" id="AUR62000595-RA">
    <property type="protein sequence ID" value="AUR62000595-RA:cds"/>
    <property type="gene ID" value="AUR62000595"/>
</dbReference>
<dbReference type="Pfam" id="PF14380">
    <property type="entry name" value="WAK_assoc"/>
    <property type="match status" value="1"/>
</dbReference>
<evidence type="ECO:0000256" key="1">
    <source>
        <dbReference type="ARBA" id="ARBA00023180"/>
    </source>
</evidence>
<evidence type="ECO:0000259" key="2">
    <source>
        <dbReference type="Pfam" id="PF14380"/>
    </source>
</evidence>
<evidence type="ECO:0000313" key="4">
    <source>
        <dbReference type="Proteomes" id="UP000596660"/>
    </source>
</evidence>
<reference evidence="3" key="2">
    <citation type="submission" date="2021-03" db="UniProtKB">
        <authorList>
            <consortium name="EnsemblPlants"/>
        </authorList>
    </citation>
    <scope>IDENTIFICATION</scope>
</reference>
<dbReference type="AlphaFoldDB" id="A0A803KNI9"/>
<proteinExistence type="predicted"/>
<reference evidence="3" key="1">
    <citation type="journal article" date="2017" name="Nature">
        <title>The genome of Chenopodium quinoa.</title>
        <authorList>
            <person name="Jarvis D.E."/>
            <person name="Ho Y.S."/>
            <person name="Lightfoot D.J."/>
            <person name="Schmoeckel S.M."/>
            <person name="Li B."/>
            <person name="Borm T.J.A."/>
            <person name="Ohyanagi H."/>
            <person name="Mineta K."/>
            <person name="Michell C.T."/>
            <person name="Saber N."/>
            <person name="Kharbatia N.M."/>
            <person name="Rupper R.R."/>
            <person name="Sharp A.R."/>
            <person name="Dally N."/>
            <person name="Boughton B.A."/>
            <person name="Woo Y.H."/>
            <person name="Gao G."/>
            <person name="Schijlen E.G.W.M."/>
            <person name="Guo X."/>
            <person name="Momin A.A."/>
            <person name="Negrao S."/>
            <person name="Al-Babili S."/>
            <person name="Gehring C."/>
            <person name="Roessner U."/>
            <person name="Jung C."/>
            <person name="Murphy K."/>
            <person name="Arold S.T."/>
            <person name="Gojobori T."/>
            <person name="van der Linden C.G."/>
            <person name="van Loo E.N."/>
            <person name="Jellen E.N."/>
            <person name="Maughan P.J."/>
            <person name="Tester M."/>
        </authorList>
    </citation>
    <scope>NUCLEOTIDE SEQUENCE [LARGE SCALE GENOMIC DNA]</scope>
    <source>
        <strain evidence="3">cv. PI 614886</strain>
    </source>
</reference>